<evidence type="ECO:0008006" key="4">
    <source>
        <dbReference type="Google" id="ProtNLM"/>
    </source>
</evidence>
<keyword evidence="1" id="KW-1133">Transmembrane helix</keyword>
<evidence type="ECO:0000313" key="2">
    <source>
        <dbReference type="EMBL" id="CAD7767056.1"/>
    </source>
</evidence>
<dbReference type="EMBL" id="CAJHZY010000049">
    <property type="protein sequence ID" value="CAD7767056.1"/>
    <property type="molecule type" value="Genomic_DNA"/>
</dbReference>
<keyword evidence="1" id="KW-0812">Transmembrane</keyword>
<organism evidence="2 3">
    <name type="scientific">Candidatus Argoarchaeum ethanivorans</name>
    <dbReference type="NCBI Taxonomy" id="2608793"/>
    <lineage>
        <taxon>Archaea</taxon>
        <taxon>Methanobacteriati</taxon>
        <taxon>Methanobacteriota</taxon>
        <taxon>Stenosarchaea group</taxon>
        <taxon>Methanomicrobia</taxon>
        <taxon>Methanosarcinales</taxon>
        <taxon>Methanosarcinales incertae sedis</taxon>
        <taxon>GOM Arc I cluster</taxon>
        <taxon>Candidatus Argoarchaeum</taxon>
    </lineage>
</organism>
<proteinExistence type="predicted"/>
<dbReference type="AlphaFoldDB" id="A0A812A093"/>
<feature type="transmembrane region" description="Helical" evidence="1">
    <location>
        <begin position="35"/>
        <end position="52"/>
    </location>
</feature>
<reference evidence="2" key="1">
    <citation type="submission" date="2020-12" db="EMBL/GenBank/DDBJ databases">
        <authorList>
            <person name="Hahn C.J."/>
            <person name="Laso-Perez R."/>
            <person name="Vulcano F."/>
            <person name="Vaziourakis K.-M."/>
            <person name="Stokke R."/>
            <person name="Steen I.H."/>
            <person name="Teske A."/>
            <person name="Boetius A."/>
            <person name="Liebeke M."/>
            <person name="Amann R."/>
            <person name="Knittel K."/>
        </authorList>
    </citation>
    <scope>NUCLEOTIDE SEQUENCE</scope>
    <source>
        <strain evidence="2">Gfbio:c6db26ca-90af-429b-aeed-0e3e8aed0b5e:GoM-Arc1_AMV-AAA_792_C10</strain>
    </source>
</reference>
<comment type="caution">
    <text evidence="2">The sequence shown here is derived from an EMBL/GenBank/DDBJ whole genome shotgun (WGS) entry which is preliminary data.</text>
</comment>
<feature type="transmembrane region" description="Helical" evidence="1">
    <location>
        <begin position="111"/>
        <end position="128"/>
    </location>
</feature>
<accession>A0A812A093</accession>
<feature type="transmembrane region" description="Helical" evidence="1">
    <location>
        <begin position="379"/>
        <end position="405"/>
    </location>
</feature>
<name>A0A812A093_9EURY</name>
<feature type="transmembrane region" description="Helical" evidence="1">
    <location>
        <begin position="207"/>
        <end position="232"/>
    </location>
</feature>
<sequence>MVSQRLGGLTKIDGFLVFLLIIFSGNPAIYNQSSYDVLVGIFGIYLILYFKIKKIKITPLSWRIAILFLGILIIQAVQFYYFPIRPILGFYTRMFIGFAVIHSVKNFPYIFVRIMFWIAIFAIGFHYARISGIDIPSMLTPLESIFGIKIPNRQIAFVHTFYFSGIDKYRNAGMFWEAGAFAGYMNLSLLFLGILRKQIPRRHHIGYLIIFTIAILSSKSTMGYIVYPFGLLFNLDLTLVKDRIKNTLSGKAIFILFVFIPILVFASLTSYKKFEFMGNKIIRQVEVAIYKQNPSWYLSRFGSLLLNIELIKEYPFFGVGPGNNADILMGLNKLDRSSGMGNGMAGFITNFGMVGFCCFLICVYWGFRKYGQNKYKSALAVAVIVLTLQGEGFLNHALYMGLFFLGDMNQEVLH</sequence>
<dbReference type="Proteomes" id="UP000614580">
    <property type="component" value="Unassembled WGS sequence"/>
</dbReference>
<feature type="transmembrane region" description="Helical" evidence="1">
    <location>
        <begin position="174"/>
        <end position="195"/>
    </location>
</feature>
<feature type="transmembrane region" description="Helical" evidence="1">
    <location>
        <begin position="64"/>
        <end position="81"/>
    </location>
</feature>
<feature type="transmembrane region" description="Helical" evidence="1">
    <location>
        <begin position="252"/>
        <end position="271"/>
    </location>
</feature>
<evidence type="ECO:0000313" key="3">
    <source>
        <dbReference type="Proteomes" id="UP000614580"/>
    </source>
</evidence>
<feature type="transmembrane region" description="Helical" evidence="1">
    <location>
        <begin position="343"/>
        <end position="367"/>
    </location>
</feature>
<gene>
    <name evidence="2" type="ORF">DNFNHJIP_00462</name>
</gene>
<protein>
    <recommendedName>
        <fullName evidence="4">O-antigen ligase domain-containing protein</fullName>
    </recommendedName>
</protein>
<evidence type="ECO:0000256" key="1">
    <source>
        <dbReference type="SAM" id="Phobius"/>
    </source>
</evidence>
<feature type="transmembrane region" description="Helical" evidence="1">
    <location>
        <begin position="12"/>
        <end position="29"/>
    </location>
</feature>
<keyword evidence="1" id="KW-0472">Membrane</keyword>